<evidence type="ECO:0000256" key="1">
    <source>
        <dbReference type="ARBA" id="ARBA00007689"/>
    </source>
</evidence>
<comment type="similarity">
    <text evidence="1">Belongs to the YciI family.</text>
</comment>
<proteinExistence type="inferred from homology"/>
<gene>
    <name evidence="3" type="ORF">IHQ68_12405</name>
</gene>
<evidence type="ECO:0000313" key="4">
    <source>
        <dbReference type="Proteomes" id="UP001181622"/>
    </source>
</evidence>
<dbReference type="InterPro" id="IPR005545">
    <property type="entry name" value="YCII"/>
</dbReference>
<evidence type="ECO:0000313" key="3">
    <source>
        <dbReference type="EMBL" id="MDR4307418.1"/>
    </source>
</evidence>
<protein>
    <recommendedName>
        <fullName evidence="2">YCII-related domain-containing protein</fullName>
    </recommendedName>
</protein>
<keyword evidence="4" id="KW-1185">Reference proteome</keyword>
<dbReference type="Gene3D" id="3.30.70.1060">
    <property type="entry name" value="Dimeric alpha+beta barrel"/>
    <property type="match status" value="1"/>
</dbReference>
<dbReference type="Pfam" id="PF03795">
    <property type="entry name" value="YCII"/>
    <property type="match status" value="1"/>
</dbReference>
<dbReference type="Proteomes" id="UP001181622">
    <property type="component" value="Unassembled WGS sequence"/>
</dbReference>
<evidence type="ECO:0000259" key="2">
    <source>
        <dbReference type="Pfam" id="PF03795"/>
    </source>
</evidence>
<reference evidence="3" key="1">
    <citation type="submission" date="2020-10" db="EMBL/GenBank/DDBJ databases">
        <authorList>
            <person name="Abbas A."/>
            <person name="Razzaq R."/>
            <person name="Waqas M."/>
            <person name="Abbas N."/>
            <person name="Nielsen T.K."/>
            <person name="Hansen L.H."/>
            <person name="Hussain S."/>
            <person name="Shahid M."/>
        </authorList>
    </citation>
    <scope>NUCLEOTIDE SEQUENCE</scope>
    <source>
        <strain evidence="3">S14</strain>
    </source>
</reference>
<comment type="caution">
    <text evidence="3">The sequence shown here is derived from an EMBL/GenBank/DDBJ whole genome shotgun (WGS) entry which is preliminary data.</text>
</comment>
<accession>A0ABU1DH15</accession>
<dbReference type="EMBL" id="JADBEO010000025">
    <property type="protein sequence ID" value="MDR4307418.1"/>
    <property type="molecule type" value="Genomic_DNA"/>
</dbReference>
<feature type="domain" description="YCII-related" evidence="2">
    <location>
        <begin position="12"/>
        <end position="88"/>
    </location>
</feature>
<sequence>MAVFLVRLIGPRPTFPFDMTDAEGAVMARHFAHCQALAEEGAGIAFGPVLDPSGPWGLGLIEAEDEAALDAILARDPVITEGHGFRYEKIAMPNIILRPGLASRPAADVS</sequence>
<name>A0ABU1DH15_9HYPH</name>
<dbReference type="InterPro" id="IPR011008">
    <property type="entry name" value="Dimeric_a/b-barrel"/>
</dbReference>
<organism evidence="3 4">
    <name type="scientific">Chelatococcus sambhunathii</name>
    <dbReference type="NCBI Taxonomy" id="363953"/>
    <lineage>
        <taxon>Bacteria</taxon>
        <taxon>Pseudomonadati</taxon>
        <taxon>Pseudomonadota</taxon>
        <taxon>Alphaproteobacteria</taxon>
        <taxon>Hyphomicrobiales</taxon>
        <taxon>Chelatococcaceae</taxon>
        <taxon>Chelatococcus</taxon>
    </lineage>
</organism>
<dbReference type="SUPFAM" id="SSF54909">
    <property type="entry name" value="Dimeric alpha+beta barrel"/>
    <property type="match status" value="1"/>
</dbReference>